<evidence type="ECO:0000256" key="1">
    <source>
        <dbReference type="SAM" id="MobiDB-lite"/>
    </source>
</evidence>
<dbReference type="Proteomes" id="UP000747542">
    <property type="component" value="Unassembled WGS sequence"/>
</dbReference>
<dbReference type="InterPro" id="IPR006631">
    <property type="entry name" value="DM4_12"/>
</dbReference>
<proteinExistence type="predicted"/>
<dbReference type="AlphaFoldDB" id="A0A8J5MQT0"/>
<protein>
    <submittedName>
        <fullName evidence="3">Putative DM4/DM12 family-like protein 15</fullName>
    </submittedName>
</protein>
<feature type="signal peptide" evidence="2">
    <location>
        <begin position="1"/>
        <end position="21"/>
    </location>
</feature>
<name>A0A8J5MQT0_HOMAM</name>
<evidence type="ECO:0000313" key="3">
    <source>
        <dbReference type="EMBL" id="KAG7160266.1"/>
    </source>
</evidence>
<sequence length="224" mass="25942">MNRVVKMLTVWCVCVWGTSLADMCDRRDKRTDRAWRGDVGELEVFPGGTVRDRLQLHHRVRRFLSFPTGSVLSVTPKLTIPFVSKFDGYITGSQLYAFPIDLRLPNSTLRLRSKDRDEETMSYASYGSSDHAGYVRRTGRALDDQRITGFAFLRQLMDNVGLDGRQCLLRAVCEVGEEPVADLGITGELINLFFRTFTTRKRRRKRRKKKRKEKEEEKEEEEKG</sequence>
<keyword evidence="4" id="KW-1185">Reference proteome</keyword>
<dbReference type="PANTHER" id="PTHR21398">
    <property type="entry name" value="AGAP007094-PA"/>
    <property type="match status" value="1"/>
</dbReference>
<feature type="chain" id="PRO_5035287538" evidence="2">
    <location>
        <begin position="22"/>
        <end position="224"/>
    </location>
</feature>
<feature type="compositionally biased region" description="Basic residues" evidence="1">
    <location>
        <begin position="201"/>
        <end position="212"/>
    </location>
</feature>
<evidence type="ECO:0000256" key="2">
    <source>
        <dbReference type="SAM" id="SignalP"/>
    </source>
</evidence>
<reference evidence="3" key="1">
    <citation type="journal article" date="2021" name="Sci. Adv.">
        <title>The American lobster genome reveals insights on longevity, neural, and immune adaptations.</title>
        <authorList>
            <person name="Polinski J.M."/>
            <person name="Zimin A.V."/>
            <person name="Clark K.F."/>
            <person name="Kohn A.B."/>
            <person name="Sadowski N."/>
            <person name="Timp W."/>
            <person name="Ptitsyn A."/>
            <person name="Khanna P."/>
            <person name="Romanova D.Y."/>
            <person name="Williams P."/>
            <person name="Greenwood S.J."/>
            <person name="Moroz L.L."/>
            <person name="Walt D.R."/>
            <person name="Bodnar A.G."/>
        </authorList>
    </citation>
    <scope>NUCLEOTIDE SEQUENCE</scope>
    <source>
        <strain evidence="3">GMGI-L3</strain>
    </source>
</reference>
<evidence type="ECO:0000313" key="4">
    <source>
        <dbReference type="Proteomes" id="UP000747542"/>
    </source>
</evidence>
<keyword evidence="2" id="KW-0732">Signal</keyword>
<dbReference type="PANTHER" id="PTHR21398:SF6">
    <property type="entry name" value="AGAP007094-PA"/>
    <property type="match status" value="1"/>
</dbReference>
<organism evidence="3 4">
    <name type="scientific">Homarus americanus</name>
    <name type="common">American lobster</name>
    <dbReference type="NCBI Taxonomy" id="6706"/>
    <lineage>
        <taxon>Eukaryota</taxon>
        <taxon>Metazoa</taxon>
        <taxon>Ecdysozoa</taxon>
        <taxon>Arthropoda</taxon>
        <taxon>Crustacea</taxon>
        <taxon>Multicrustacea</taxon>
        <taxon>Malacostraca</taxon>
        <taxon>Eumalacostraca</taxon>
        <taxon>Eucarida</taxon>
        <taxon>Decapoda</taxon>
        <taxon>Pleocyemata</taxon>
        <taxon>Astacidea</taxon>
        <taxon>Nephropoidea</taxon>
        <taxon>Nephropidae</taxon>
        <taxon>Homarus</taxon>
    </lineage>
</organism>
<gene>
    <name evidence="3" type="ORF">Hamer_G021642</name>
</gene>
<feature type="region of interest" description="Disordered" evidence="1">
    <location>
        <begin position="201"/>
        <end position="224"/>
    </location>
</feature>
<accession>A0A8J5MQT0</accession>
<dbReference type="EMBL" id="JAHLQT010031456">
    <property type="protein sequence ID" value="KAG7160266.1"/>
    <property type="molecule type" value="Genomic_DNA"/>
</dbReference>
<comment type="caution">
    <text evidence="3">The sequence shown here is derived from an EMBL/GenBank/DDBJ whole genome shotgun (WGS) entry which is preliminary data.</text>
</comment>
<dbReference type="Pfam" id="PF07841">
    <property type="entry name" value="DM4_12"/>
    <property type="match status" value="1"/>
</dbReference>